<feature type="compositionally biased region" description="Low complexity" evidence="7">
    <location>
        <begin position="156"/>
        <end position="169"/>
    </location>
</feature>
<dbReference type="GeneTree" id="ENSGT00390000014682"/>
<dbReference type="PANTHER" id="PTHR12387:SF0">
    <property type="entry name" value="26S PROTEASOME NON-ATPASE REGULATORY SUBUNIT 8"/>
    <property type="match status" value="1"/>
</dbReference>
<evidence type="ECO:0000313" key="11">
    <source>
        <dbReference type="Proteomes" id="UP000007635"/>
    </source>
</evidence>
<dbReference type="eggNOG" id="KOG3151">
    <property type="taxonomic scope" value="Eukaryota"/>
</dbReference>
<sequence>QYGQSALQAAQHFFNLVHDGFLAVLCIFVLVGQPLRCLSQTLSLLPAQSQLLQLLVLLAGQQFHPSLHLLAGHVLLENVLLAEDLRGSAEELETLRRWRRRVLVPGFEHQGIGGAARQDVADVLLKRVVGQPAQRGAARARARVRAEQGRGGGPDGAQQGQQDALVGAGDADHGCAQGEVGHNHKAENRSRPTRQEGSGAKNVLYNAALLSCQLLEIVHVLLTRLEEHLQLVDPDQPHAVHSCLVGAVIPLLAEGVSVESDGTGEIKVLRFLILPGGYFEGELQLHALKHVESRHRLCPPDPLLHRPGLLLLFRLQHHAVVQRARLRGDDQDAGHARQAEDGASIVAIVVLGGGVHRERSHGFGQTHTLRLARVAHVGLPVFVEDVQGVHRLVFGEVRSQLPERGRRGPEVKRHCDLAQRRRVGARRRMPAGVVLRLRHRQHFGRRLRRLQAVKPDGVVGREQHQVGLVGLAGVPSRLPQNHRRRAGEEALSHRDGLAVDLAPSALELGPLPPPLRELQHGGAPQADQRDVVLRGAEQHLAQLEERITMALKETAGLYETLKAEWNKKNPNLSKCGELLSKLKVSLLELNFLPTTGSALTKQQLILARDVLEIGALWSILKKDIPSFERYMAQLKCYYFDYKEELPEAAYMHQLLGLNLLFLLSQNRVSEFHTELERLNARDIQANVYIRHPVSLEQYLMEGSYNKVFLAKGNIPAESYTFFIDILLDTIRDEIAGCIEKAYEQIQFSEATRVLFFSSPKKMTDYAKKRGWSLSPDGQYSFTSQQQRTEEVTIPSTELAQQVIEYARQLEMIV</sequence>
<reference evidence="10" key="3">
    <citation type="submission" date="2025-09" db="UniProtKB">
        <authorList>
            <consortium name="Ensembl"/>
        </authorList>
    </citation>
    <scope>IDENTIFICATION</scope>
</reference>
<evidence type="ECO:0000256" key="3">
    <source>
        <dbReference type="ARBA" id="ARBA00014939"/>
    </source>
</evidence>
<comment type="similarity">
    <text evidence="2">Belongs to the proteasome subunit S14 family.</text>
</comment>
<dbReference type="OMA" id="HIMDGYF"/>
<dbReference type="InterPro" id="IPR006746">
    <property type="entry name" value="26S_Psome_Rpn12"/>
</dbReference>
<dbReference type="AlphaFoldDB" id="G3PI51"/>
<dbReference type="InterPro" id="IPR000717">
    <property type="entry name" value="PCI_dom"/>
</dbReference>
<dbReference type="GO" id="GO:0008541">
    <property type="term" value="C:proteasome regulatory particle, lid subcomplex"/>
    <property type="evidence" value="ECO:0007669"/>
    <property type="project" value="TreeGrafter"/>
</dbReference>
<comment type="function">
    <text evidence="1">Component of the 26S proteasome, a multiprotein complex involved in the ATP-dependent degradation of ubiquitinated proteins. This complex plays a key role in the maintenance of protein homeostasis by removing misfolded or damaged proteins, which could impair cellular functions, and by removing proteins whose functions are no longer required. Therefore, the proteasome participates in numerous cellular processes, including cell cycle progression, apoptosis, or DNA damage repair.</text>
</comment>
<dbReference type="FunFam" id="1.25.40.990:FF:000001">
    <property type="entry name" value="26S proteasome non-ATPase regulatory subunit"/>
    <property type="match status" value="1"/>
</dbReference>
<feature type="region of interest" description="Disordered" evidence="7">
    <location>
        <begin position="136"/>
        <end position="198"/>
    </location>
</feature>
<reference evidence="10" key="2">
    <citation type="submission" date="2025-08" db="UniProtKB">
        <authorList>
            <consortium name="Ensembl"/>
        </authorList>
    </citation>
    <scope>IDENTIFICATION</scope>
</reference>
<comment type="subunit">
    <text evidence="5">Component of the 19S proteasome regulatory particle complex. The 26S proteasome consists of a 20S core particle (CP) and two 19S regulatory subunits (RP). The regulatory particle is made of a lid composed of 9 subunits including PSMD8, a base containing 6 ATPases and few additional components. Interacts with DDI2. Interacts with TASOR.</text>
</comment>
<dbReference type="InParanoid" id="G3PI51"/>
<evidence type="ECO:0000256" key="7">
    <source>
        <dbReference type="SAM" id="MobiDB-lite"/>
    </source>
</evidence>
<dbReference type="Ensembl" id="ENSGACT00000017312.2">
    <property type="protein sequence ID" value="ENSGACP00000017278.2"/>
    <property type="gene ID" value="ENSGACG00000013044.2"/>
</dbReference>
<dbReference type="Bgee" id="ENSGACG00000013044">
    <property type="expression patterns" value="Expressed in embryo and 13 other cell types or tissues"/>
</dbReference>
<proteinExistence type="inferred from homology"/>
<evidence type="ECO:0000256" key="5">
    <source>
        <dbReference type="ARBA" id="ARBA00062283"/>
    </source>
</evidence>
<reference evidence="10 11" key="1">
    <citation type="journal article" date="2021" name="G3 (Bethesda)">
        <title>Improved contiguity of the threespine stickleback genome using long-read sequencing.</title>
        <authorList>
            <person name="Nath S."/>
            <person name="Shaw D.E."/>
            <person name="White M.A."/>
        </authorList>
    </citation>
    <scope>NUCLEOTIDE SEQUENCE [LARGE SCALE GENOMIC DNA]</scope>
    <source>
        <strain evidence="10 11">Lake Benthic</strain>
    </source>
</reference>
<dbReference type="Proteomes" id="UP000007635">
    <property type="component" value="Chromosome I"/>
</dbReference>
<dbReference type="PANTHER" id="PTHR12387">
    <property type="entry name" value="26S PROTEASOME NON-ATPASE REGULATORY SUBUNIT 8"/>
    <property type="match status" value="1"/>
</dbReference>
<keyword evidence="4" id="KW-0647">Proteasome</keyword>
<feature type="compositionally biased region" description="Basic and acidic residues" evidence="7">
    <location>
        <begin position="181"/>
        <end position="194"/>
    </location>
</feature>
<dbReference type="FunCoup" id="G3PI51">
    <property type="interactions" value="2084"/>
</dbReference>
<feature type="domain" description="PCI" evidence="9">
    <location>
        <begin position="625"/>
        <end position="797"/>
    </location>
</feature>
<keyword evidence="8" id="KW-0472">Membrane</keyword>
<dbReference type="Gene3D" id="1.25.40.990">
    <property type="match status" value="1"/>
</dbReference>
<name>G3PI51_GASAC</name>
<dbReference type="InterPro" id="IPR033464">
    <property type="entry name" value="CSN8_PSD8_EIF3K"/>
</dbReference>
<keyword evidence="8" id="KW-1133">Transmembrane helix</keyword>
<evidence type="ECO:0000256" key="1">
    <source>
        <dbReference type="ARBA" id="ARBA00002362"/>
    </source>
</evidence>
<dbReference type="GO" id="GO:0005829">
    <property type="term" value="C:cytosol"/>
    <property type="evidence" value="ECO:0007669"/>
    <property type="project" value="TreeGrafter"/>
</dbReference>
<evidence type="ECO:0000256" key="8">
    <source>
        <dbReference type="SAM" id="Phobius"/>
    </source>
</evidence>
<organism evidence="10 11">
    <name type="scientific">Gasterosteus aculeatus aculeatus</name>
    <name type="common">three-spined stickleback</name>
    <dbReference type="NCBI Taxonomy" id="481459"/>
    <lineage>
        <taxon>Eukaryota</taxon>
        <taxon>Metazoa</taxon>
        <taxon>Chordata</taxon>
        <taxon>Craniata</taxon>
        <taxon>Vertebrata</taxon>
        <taxon>Euteleostomi</taxon>
        <taxon>Actinopterygii</taxon>
        <taxon>Neopterygii</taxon>
        <taxon>Teleostei</taxon>
        <taxon>Neoteleostei</taxon>
        <taxon>Acanthomorphata</taxon>
        <taxon>Eupercaria</taxon>
        <taxon>Perciformes</taxon>
        <taxon>Cottioidei</taxon>
        <taxon>Gasterosteales</taxon>
        <taxon>Gasterosteidae</taxon>
        <taxon>Gasterosteus</taxon>
    </lineage>
</organism>
<evidence type="ECO:0000259" key="9">
    <source>
        <dbReference type="PROSITE" id="PS50250"/>
    </source>
</evidence>
<evidence type="ECO:0000256" key="4">
    <source>
        <dbReference type="ARBA" id="ARBA00022942"/>
    </source>
</evidence>
<feature type="transmembrane region" description="Helical" evidence="8">
    <location>
        <begin position="12"/>
        <end position="31"/>
    </location>
</feature>
<evidence type="ECO:0000256" key="6">
    <source>
        <dbReference type="ARBA" id="ARBA00078986"/>
    </source>
</evidence>
<dbReference type="GO" id="GO:0043161">
    <property type="term" value="P:proteasome-mediated ubiquitin-dependent protein catabolic process"/>
    <property type="evidence" value="ECO:0007669"/>
    <property type="project" value="TreeGrafter"/>
</dbReference>
<dbReference type="Pfam" id="PF10075">
    <property type="entry name" value="CSN8_PSD8_EIF3K"/>
    <property type="match status" value="1"/>
</dbReference>
<keyword evidence="11" id="KW-1185">Reference proteome</keyword>
<evidence type="ECO:0000313" key="10">
    <source>
        <dbReference type="Ensembl" id="ENSGACP00000017278.2"/>
    </source>
</evidence>
<protein>
    <recommendedName>
        <fullName evidence="3">26S proteasome non-ATPase regulatory subunit 8</fullName>
    </recommendedName>
    <alternativeName>
        <fullName evidence="6">26S proteasome regulatory subunit RPN12</fullName>
    </alternativeName>
</protein>
<dbReference type="PROSITE" id="PS50250">
    <property type="entry name" value="PCI"/>
    <property type="match status" value="1"/>
</dbReference>
<dbReference type="STRING" id="69293.ENSGACP00000017278"/>
<keyword evidence="8" id="KW-0812">Transmembrane</keyword>
<dbReference type="GO" id="GO:0005634">
    <property type="term" value="C:nucleus"/>
    <property type="evidence" value="ECO:0007669"/>
    <property type="project" value="TreeGrafter"/>
</dbReference>
<accession>G3PI51</accession>
<evidence type="ECO:0000256" key="2">
    <source>
        <dbReference type="ARBA" id="ARBA00009627"/>
    </source>
</evidence>